<evidence type="ECO:0000313" key="3">
    <source>
        <dbReference type="Proteomes" id="UP000189855"/>
    </source>
</evidence>
<accession>A0AAV1BR11</accession>
<evidence type="ECO:0000313" key="2">
    <source>
        <dbReference type="EMBL" id="OPE58743.1"/>
    </source>
</evidence>
<dbReference type="AlphaFoldDB" id="A0AAV1BR11"/>
<dbReference type="Proteomes" id="UP001177000">
    <property type="component" value="Chromosome"/>
</dbReference>
<protein>
    <submittedName>
        <fullName evidence="1">Hydrogenase expression protein</fullName>
    </submittedName>
</protein>
<dbReference type="Proteomes" id="UP000189855">
    <property type="component" value="Unassembled WGS sequence"/>
</dbReference>
<evidence type="ECO:0000313" key="4">
    <source>
        <dbReference type="Proteomes" id="UP001177000"/>
    </source>
</evidence>
<sequence>MQVATLCVVKRTRSVRNGMRRGAPHDS</sequence>
<reference evidence="1" key="2">
    <citation type="submission" date="2023-03" db="EMBL/GenBank/DDBJ databases">
        <authorList>
            <person name="Pothier F. J."/>
        </authorList>
    </citation>
    <scope>NUCLEOTIDE SEQUENCE</scope>
    <source>
        <strain evidence="1">DAPP-PG 215</strain>
    </source>
</reference>
<evidence type="ECO:0000313" key="1">
    <source>
        <dbReference type="EMBL" id="CAI8930248.1"/>
    </source>
</evidence>
<name>A0AAV1BR11_PSEUB</name>
<dbReference type="EMBL" id="MSDS01000021">
    <property type="protein sequence ID" value="OPE58743.1"/>
    <property type="molecule type" value="Genomic_DNA"/>
</dbReference>
<gene>
    <name evidence="2" type="ORF">BTW15_18380</name>
    <name evidence="1" type="ORF">DAPPPG215_20485</name>
</gene>
<proteinExistence type="predicted"/>
<reference evidence="2 3" key="1">
    <citation type="journal article" date="2017" name="Mol. Ecol.">
        <title>Adaptation of the pathogen, Pseudomonas syringae, during experimental evolution on a native vs. alternative host plant.</title>
        <authorList>
            <person name="Meaden S."/>
            <person name="Koskella B."/>
        </authorList>
    </citation>
    <scope>NUCLEOTIDE SEQUENCE [LARGE SCALE GENOMIC DNA]</scope>
    <source>
        <strain evidence="2 3">PT23</strain>
    </source>
</reference>
<dbReference type="EMBL" id="OX458335">
    <property type="protein sequence ID" value="CAI8930248.1"/>
    <property type="molecule type" value="Genomic_DNA"/>
</dbReference>
<organism evidence="1 4">
    <name type="scientific">Pseudomonas syringae pv. tomato</name>
    <dbReference type="NCBI Taxonomy" id="323"/>
    <lineage>
        <taxon>Bacteria</taxon>
        <taxon>Pseudomonadati</taxon>
        <taxon>Pseudomonadota</taxon>
        <taxon>Gammaproteobacteria</taxon>
        <taxon>Pseudomonadales</taxon>
        <taxon>Pseudomonadaceae</taxon>
        <taxon>Pseudomonas</taxon>
    </lineage>
</organism>